<dbReference type="Proteomes" id="UP000316095">
    <property type="component" value="Unassembled WGS sequence"/>
</dbReference>
<evidence type="ECO:0000256" key="1">
    <source>
        <dbReference type="ARBA" id="ARBA00004651"/>
    </source>
</evidence>
<sequence length="392" mass="43114">MEIHVQHSNEAETSRAVEELVTQLKIKLNGQKPRFGFLFVTHHHEEHFSTLSGSLQEKLGCQDFLGCTTEAIIAENQEHENLPGIAVWLMSDTDAEIQGFHLQFERDQNHERIECYGHPLVNSLSERPHGAVFLFCEPYSSSPHVALSQLTDGLSGIPIFGGVASGGVGPGESCLFLNGEKIDHGAVGIVYRGDHRIRPIVSQGCRPIGHTFVVTKSEKNIVYELGGRPAMAQFREMFEDLTEVDQELVRQGPFFGIVTNEYKSEFQRGDFLVSGVLGSDPESGAIAVSQPVRVGRTVQFHVRDAITADEDLRLMIEQDRKLNTQKVKGALLFDCNGRGEGLFGHSHHDVSAIQKAYGPTPLAGCYAQGEIGPLGENSHMHGFTASIALFEQ</sequence>
<dbReference type="RefSeq" id="WP_146502036.1">
    <property type="nucleotide sequence ID" value="NZ_SJPG01000001.1"/>
</dbReference>
<comment type="caution">
    <text evidence="8">The sequence shown here is derived from an EMBL/GenBank/DDBJ whole genome shotgun (WGS) entry which is preliminary data.</text>
</comment>
<accession>A0A5C5XBQ1</accession>
<dbReference type="PANTHER" id="PTHR14939">
    <property type="entry name" value="F-BOX ONLY PROTEIN 22"/>
    <property type="match status" value="1"/>
</dbReference>
<comment type="subcellular location">
    <subcellularLocation>
        <location evidence="1">Cell membrane</location>
        <topology evidence="1">Multi-pass membrane protein</topology>
    </subcellularLocation>
</comment>
<evidence type="ECO:0000259" key="6">
    <source>
        <dbReference type="SMART" id="SM00897"/>
    </source>
</evidence>
<dbReference type="SMART" id="SM01204">
    <property type="entry name" value="FIST_C"/>
    <property type="match status" value="1"/>
</dbReference>
<dbReference type="InterPro" id="IPR019494">
    <property type="entry name" value="FIST_C"/>
</dbReference>
<dbReference type="Pfam" id="PF10442">
    <property type="entry name" value="FIST_C"/>
    <property type="match status" value="1"/>
</dbReference>
<feature type="domain" description="FIST" evidence="6">
    <location>
        <begin position="32"/>
        <end position="229"/>
    </location>
</feature>
<dbReference type="EMBL" id="SJPG01000001">
    <property type="protein sequence ID" value="TWT59851.1"/>
    <property type="molecule type" value="Genomic_DNA"/>
</dbReference>
<dbReference type="Pfam" id="PF08495">
    <property type="entry name" value="FIST"/>
    <property type="match status" value="1"/>
</dbReference>
<feature type="domain" description="FIST C-domain" evidence="7">
    <location>
        <begin position="230"/>
        <end position="374"/>
    </location>
</feature>
<evidence type="ECO:0000256" key="2">
    <source>
        <dbReference type="ARBA" id="ARBA00022475"/>
    </source>
</evidence>
<keyword evidence="3" id="KW-0812">Transmembrane</keyword>
<evidence type="ECO:0000256" key="3">
    <source>
        <dbReference type="ARBA" id="ARBA00022692"/>
    </source>
</evidence>
<reference evidence="8 9" key="1">
    <citation type="submission" date="2019-02" db="EMBL/GenBank/DDBJ databases">
        <title>Deep-cultivation of Planctomycetes and their phenomic and genomic characterization uncovers novel biology.</title>
        <authorList>
            <person name="Wiegand S."/>
            <person name="Jogler M."/>
            <person name="Boedeker C."/>
            <person name="Pinto D."/>
            <person name="Vollmers J."/>
            <person name="Rivas-Marin E."/>
            <person name="Kohn T."/>
            <person name="Peeters S.H."/>
            <person name="Heuer A."/>
            <person name="Rast P."/>
            <person name="Oberbeckmann S."/>
            <person name="Bunk B."/>
            <person name="Jeske O."/>
            <person name="Meyerdierks A."/>
            <person name="Storesund J.E."/>
            <person name="Kallscheuer N."/>
            <person name="Luecker S."/>
            <person name="Lage O.M."/>
            <person name="Pohl T."/>
            <person name="Merkel B.J."/>
            <person name="Hornburger P."/>
            <person name="Mueller R.-W."/>
            <person name="Bruemmer F."/>
            <person name="Labrenz M."/>
            <person name="Spormann A.M."/>
            <person name="Op Den Camp H."/>
            <person name="Overmann J."/>
            <person name="Amann R."/>
            <person name="Jetten M.S.M."/>
            <person name="Mascher T."/>
            <person name="Medema M.H."/>
            <person name="Devos D.P."/>
            <person name="Kaster A.-K."/>
            <person name="Ovreas L."/>
            <person name="Rohde M."/>
            <person name="Galperin M.Y."/>
            <person name="Jogler C."/>
        </authorList>
    </citation>
    <scope>NUCLEOTIDE SEQUENCE [LARGE SCALE GENOMIC DNA]</scope>
    <source>
        <strain evidence="8 9">Pan54</strain>
    </source>
</reference>
<evidence type="ECO:0000313" key="8">
    <source>
        <dbReference type="EMBL" id="TWT59851.1"/>
    </source>
</evidence>
<evidence type="ECO:0000256" key="5">
    <source>
        <dbReference type="ARBA" id="ARBA00023136"/>
    </source>
</evidence>
<dbReference type="PANTHER" id="PTHR14939:SF5">
    <property type="entry name" value="F-BOX ONLY PROTEIN 22"/>
    <property type="match status" value="1"/>
</dbReference>
<keyword evidence="4" id="KW-1133">Transmembrane helix</keyword>
<name>A0A5C5XBQ1_9PLAN</name>
<dbReference type="InterPro" id="IPR016741">
    <property type="entry name" value="UCP018953"/>
</dbReference>
<proteinExistence type="predicted"/>
<keyword evidence="9" id="KW-1185">Reference proteome</keyword>
<evidence type="ECO:0000259" key="7">
    <source>
        <dbReference type="SMART" id="SM01204"/>
    </source>
</evidence>
<dbReference type="GO" id="GO:0005886">
    <property type="term" value="C:plasma membrane"/>
    <property type="evidence" value="ECO:0007669"/>
    <property type="project" value="UniProtKB-SubCell"/>
</dbReference>
<keyword evidence="2" id="KW-1003">Cell membrane</keyword>
<dbReference type="PIRSF" id="PIRSF018953">
    <property type="entry name" value="UCP018953"/>
    <property type="match status" value="1"/>
</dbReference>
<gene>
    <name evidence="8" type="ORF">Pan54_05620</name>
</gene>
<keyword evidence="5" id="KW-0472">Membrane</keyword>
<evidence type="ECO:0000313" key="9">
    <source>
        <dbReference type="Proteomes" id="UP000316095"/>
    </source>
</evidence>
<organism evidence="8 9">
    <name type="scientific">Rubinisphaera italica</name>
    <dbReference type="NCBI Taxonomy" id="2527969"/>
    <lineage>
        <taxon>Bacteria</taxon>
        <taxon>Pseudomonadati</taxon>
        <taxon>Planctomycetota</taxon>
        <taxon>Planctomycetia</taxon>
        <taxon>Planctomycetales</taxon>
        <taxon>Planctomycetaceae</taxon>
        <taxon>Rubinisphaera</taxon>
    </lineage>
</organism>
<dbReference type="OrthoDB" id="9770435at2"/>
<evidence type="ECO:0000256" key="4">
    <source>
        <dbReference type="ARBA" id="ARBA00022989"/>
    </source>
</evidence>
<dbReference type="AlphaFoldDB" id="A0A5C5XBQ1"/>
<dbReference type="SMART" id="SM00897">
    <property type="entry name" value="FIST"/>
    <property type="match status" value="1"/>
</dbReference>
<dbReference type="InterPro" id="IPR013702">
    <property type="entry name" value="FIST_domain_N"/>
</dbReference>
<protein>
    <submittedName>
        <fullName evidence="8">FIST N domain protein</fullName>
    </submittedName>
</protein>